<evidence type="ECO:0000259" key="4">
    <source>
        <dbReference type="PROSITE" id="PS51484"/>
    </source>
</evidence>
<dbReference type="STRING" id="5888.A0D605"/>
<dbReference type="EMBL" id="CT868307">
    <property type="protein sequence ID" value="CAK78472.1"/>
    <property type="molecule type" value="Genomic_DNA"/>
</dbReference>
<dbReference type="PROSITE" id="PS51484">
    <property type="entry name" value="G8"/>
    <property type="match status" value="1"/>
</dbReference>
<proteinExistence type="predicted"/>
<dbReference type="PANTHER" id="PTHR46769:SF2">
    <property type="entry name" value="FIBROCYSTIN-L ISOFORM 2 PRECURSOR-RELATED"/>
    <property type="match status" value="1"/>
</dbReference>
<dbReference type="Pfam" id="PF10162">
    <property type="entry name" value="G8"/>
    <property type="match status" value="1"/>
</dbReference>
<dbReference type="eggNOG" id="ENOG502QR85">
    <property type="taxonomic scope" value="Eukaryota"/>
</dbReference>
<feature type="compositionally biased region" description="Low complexity" evidence="2">
    <location>
        <begin position="1116"/>
        <end position="1157"/>
    </location>
</feature>
<dbReference type="SMART" id="SM01225">
    <property type="entry name" value="G8"/>
    <property type="match status" value="1"/>
</dbReference>
<dbReference type="InParanoid" id="A0D605"/>
<evidence type="ECO:0000256" key="1">
    <source>
        <dbReference type="ARBA" id="ARBA00022729"/>
    </source>
</evidence>
<keyword evidence="3" id="KW-0472">Membrane</keyword>
<feature type="region of interest" description="Disordered" evidence="2">
    <location>
        <begin position="1113"/>
        <end position="1194"/>
    </location>
</feature>
<keyword evidence="1" id="KW-0732">Signal</keyword>
<feature type="compositionally biased region" description="Low complexity" evidence="2">
    <location>
        <begin position="1169"/>
        <end position="1183"/>
    </location>
</feature>
<sequence>MKLYRLDSTNVALKMDANIDESKYIEGETMKIIKKSNDVKYSFASVFATGFTYNVHFKFGASDPLSMGIFASPYFNQNDNAVILRFNYSANRETFDIMRNIGGQFPVNYTKLEQVPDTKTCNQGDWYNDRTNKLFFICLSGKNKKKSEELFVEMSVIAQEMYHWKMDIDIGVIQPLGQITKCLFEGDSPIVQAAYQVILDVDPPKLANLTILGSLIFDERRASTKLEAERIWVRTGKLLAGNSTNPFPGKILIQLNGEFGDSPLVIDANLDVELWNCTQPHLEQYGLDWQHMLMQVQQLLQQQSVLVGLQETEIVFGPSGSDPEQKEKRSITAISGCVLTLNQALEFDHYGAPSVTIDKPGIGKLDMRAVEEIVFMVWDAEARSQFRIPKKRIHCFTWVLNSTIVVKYDTQRSGLDFRNLNSDIIKTQSEVVGCSFHDTTGMLLTIQNSQYITIKNNMFYNGIKALVQINNSQYVKFQDNALIYVKKRILNEGGLANWAVFGNFVYSDELVPTQMRRDIFDVSGNVGQGSQDTGFFVMASKCSDAYQSSFYNNHCSSTVLACFGVRQDPEGQCSYIQGLSAHHSEVGIMYAIYSEQIQLEKSIVVENDRGIALKPAPNSIQENKMKLTNIFISALARPECVKCYSASLSPNCQGQMGIQMGTLTSSAFPPISTKISSAFDTICTIQRLDLKVYLTNVEFHNFRLTYDNLPRCKNNAAFRQHHGAHDMTGQHYLVNSPCTNCEFNALLFKSRNPDAGKLGWFGGCGSFLCTGQINFLIEDQTGHFFGQIGQGIGNNTYFGPNVTYCSRQESWNGYWCPGRQATVLMFMSTAADYNKRLYSPIKLTDGLFFNEINSFAEWMWDGPEPLNLRESKFVGLVSVNTVINMTNAGMNPTSSEYWLSKRSEAGSPEDWVILKWQFSVPQIIQVMVNNKVVQPGLTTNNKHHDLLTMTNQCGANNYFFENSTIHFVLTGKLDCKIKIALKNTLQISTRLEITSSEFFGDKFLQYARAQIGGDPYNYFIIGTKKYRRRFLDESTTSSIVIDWGIADSAEIGSNEGKQSQSRLAEMATKLESLGISEGLQELGVVGLKHESTTISSISELNFKSTEQTSEIILVPGGNTNNNNGQGNNNGNNNNNNNNNGNNNNNNNNGNGNSSNNNDDLVLVTDEGVNQSDSSGNQNNNSTNPGTIQKSIKKSDNSSTTVTIVVAVICSVVGVSLIIAGLLYYKKLKLAKLMAVRNQKVDNEFFKASITDQQPIEAPQD</sequence>
<keyword evidence="6" id="KW-1185">Reference proteome</keyword>
<dbReference type="KEGG" id="ptm:GSPATT00013902001"/>
<evidence type="ECO:0000256" key="3">
    <source>
        <dbReference type="SAM" id="Phobius"/>
    </source>
</evidence>
<evidence type="ECO:0000256" key="2">
    <source>
        <dbReference type="SAM" id="MobiDB-lite"/>
    </source>
</evidence>
<dbReference type="HOGENOM" id="CLU_254707_0_0_1"/>
<gene>
    <name evidence="5" type="ORF">GSPATT00013902001</name>
</gene>
<dbReference type="OrthoDB" id="446578at2759"/>
<dbReference type="Proteomes" id="UP000000600">
    <property type="component" value="Unassembled WGS sequence"/>
</dbReference>
<dbReference type="PANTHER" id="PTHR46769">
    <property type="entry name" value="POLYCYSTIC KIDNEY AND HEPATIC DISEASE 1 (AUTOSOMAL RECESSIVE)-LIKE 1"/>
    <property type="match status" value="1"/>
</dbReference>
<evidence type="ECO:0000313" key="5">
    <source>
        <dbReference type="EMBL" id="CAK78472.1"/>
    </source>
</evidence>
<dbReference type="GeneID" id="5031653"/>
<reference evidence="5 6" key="1">
    <citation type="journal article" date="2006" name="Nature">
        <title>Global trends of whole-genome duplications revealed by the ciliate Paramecium tetraurelia.</title>
        <authorList>
            <consortium name="Genoscope"/>
            <person name="Aury J.-M."/>
            <person name="Jaillon O."/>
            <person name="Duret L."/>
            <person name="Noel B."/>
            <person name="Jubin C."/>
            <person name="Porcel B.M."/>
            <person name="Segurens B."/>
            <person name="Daubin V."/>
            <person name="Anthouard V."/>
            <person name="Aiach N."/>
            <person name="Arnaiz O."/>
            <person name="Billaut A."/>
            <person name="Beisson J."/>
            <person name="Blanc I."/>
            <person name="Bouhouche K."/>
            <person name="Camara F."/>
            <person name="Duharcourt S."/>
            <person name="Guigo R."/>
            <person name="Gogendeau D."/>
            <person name="Katinka M."/>
            <person name="Keller A.-M."/>
            <person name="Kissmehl R."/>
            <person name="Klotz C."/>
            <person name="Koll F."/>
            <person name="Le Moue A."/>
            <person name="Lepere C."/>
            <person name="Malinsky S."/>
            <person name="Nowacki M."/>
            <person name="Nowak J.K."/>
            <person name="Plattner H."/>
            <person name="Poulain J."/>
            <person name="Ruiz F."/>
            <person name="Serrano V."/>
            <person name="Zagulski M."/>
            <person name="Dessen P."/>
            <person name="Betermier M."/>
            <person name="Weissenbach J."/>
            <person name="Scarpelli C."/>
            <person name="Schachter V."/>
            <person name="Sperling L."/>
            <person name="Meyer E."/>
            <person name="Cohen J."/>
            <person name="Wincker P."/>
        </authorList>
    </citation>
    <scope>NUCLEOTIDE SEQUENCE [LARGE SCALE GENOMIC DNA]</scope>
    <source>
        <strain evidence="5 6">Stock d4-2</strain>
    </source>
</reference>
<dbReference type="InterPro" id="IPR052387">
    <property type="entry name" value="Fibrocystin"/>
</dbReference>
<dbReference type="SUPFAM" id="SSF51126">
    <property type="entry name" value="Pectin lyase-like"/>
    <property type="match status" value="1"/>
</dbReference>
<protein>
    <recommendedName>
        <fullName evidence="4">G8 domain-containing protein</fullName>
    </recommendedName>
</protein>
<dbReference type="RefSeq" id="XP_001445869.1">
    <property type="nucleotide sequence ID" value="XM_001445832.2"/>
</dbReference>
<evidence type="ECO:0000313" key="6">
    <source>
        <dbReference type="Proteomes" id="UP000000600"/>
    </source>
</evidence>
<dbReference type="InterPro" id="IPR019316">
    <property type="entry name" value="G8_domain"/>
</dbReference>
<organism evidence="5 6">
    <name type="scientific">Paramecium tetraurelia</name>
    <dbReference type="NCBI Taxonomy" id="5888"/>
    <lineage>
        <taxon>Eukaryota</taxon>
        <taxon>Sar</taxon>
        <taxon>Alveolata</taxon>
        <taxon>Ciliophora</taxon>
        <taxon>Intramacronucleata</taxon>
        <taxon>Oligohymenophorea</taxon>
        <taxon>Peniculida</taxon>
        <taxon>Parameciidae</taxon>
        <taxon>Paramecium</taxon>
    </lineage>
</organism>
<feature type="transmembrane region" description="Helical" evidence="3">
    <location>
        <begin position="1201"/>
        <end position="1224"/>
    </location>
</feature>
<feature type="domain" description="G8" evidence="4">
    <location>
        <begin position="174"/>
        <end position="298"/>
    </location>
</feature>
<dbReference type="InterPro" id="IPR011050">
    <property type="entry name" value="Pectin_lyase_fold/virulence"/>
</dbReference>
<name>A0D605_PARTE</name>
<accession>A0D605</accession>
<dbReference type="AlphaFoldDB" id="A0D605"/>
<keyword evidence="3" id="KW-0812">Transmembrane</keyword>
<keyword evidence="3" id="KW-1133">Transmembrane helix</keyword>